<evidence type="ECO:0000313" key="2">
    <source>
        <dbReference type="EMBL" id="NMO23575.1"/>
    </source>
</evidence>
<dbReference type="EMBL" id="JABBJJ010000668">
    <property type="protein sequence ID" value="NMO23575.1"/>
    <property type="molecule type" value="Genomic_DNA"/>
</dbReference>
<sequence>MVAVPRELRANLRYLRALVRRFRTTLVMAAALFLLVPLVYHLRYVAPDGDRITFGEGLHHVYFLLYGQPSLPYVHDWLIELLNLVIPPVGIALVADGVVRFAYLFFARHKNDKEWIEVVTETMKGHVVVCGAG</sequence>
<comment type="caution">
    <text evidence="2">The sequence shown here is derived from an EMBL/GenBank/DDBJ whole genome shotgun (WGS) entry which is preliminary data.</text>
</comment>
<feature type="transmembrane region" description="Helical" evidence="1">
    <location>
        <begin position="21"/>
        <end position="40"/>
    </location>
</feature>
<feature type="transmembrane region" description="Helical" evidence="1">
    <location>
        <begin position="85"/>
        <end position="106"/>
    </location>
</feature>
<name>A0A848LZQ6_9BACT</name>
<proteinExistence type="predicted"/>
<dbReference type="Proteomes" id="UP000518300">
    <property type="component" value="Unassembled WGS sequence"/>
</dbReference>
<feature type="non-terminal residue" evidence="2">
    <location>
        <position position="133"/>
    </location>
</feature>
<keyword evidence="1" id="KW-1133">Transmembrane helix</keyword>
<organism evidence="2 3">
    <name type="scientific">Pyxidicoccus fallax</name>
    <dbReference type="NCBI Taxonomy" id="394095"/>
    <lineage>
        <taxon>Bacteria</taxon>
        <taxon>Pseudomonadati</taxon>
        <taxon>Myxococcota</taxon>
        <taxon>Myxococcia</taxon>
        <taxon>Myxococcales</taxon>
        <taxon>Cystobacterineae</taxon>
        <taxon>Myxococcaceae</taxon>
        <taxon>Pyxidicoccus</taxon>
    </lineage>
</organism>
<evidence type="ECO:0000256" key="1">
    <source>
        <dbReference type="SAM" id="Phobius"/>
    </source>
</evidence>
<keyword evidence="3" id="KW-1185">Reference proteome</keyword>
<dbReference type="AlphaFoldDB" id="A0A848LZQ6"/>
<protein>
    <submittedName>
        <fullName evidence="2">Potassium transporter TrkA</fullName>
    </submittedName>
</protein>
<gene>
    <name evidence="2" type="ORF">HG543_53295</name>
</gene>
<keyword evidence="1" id="KW-0472">Membrane</keyword>
<reference evidence="2 3" key="1">
    <citation type="submission" date="2020-04" db="EMBL/GenBank/DDBJ databases">
        <title>Draft genome of Pyxidicoccus fallax type strain.</title>
        <authorList>
            <person name="Whitworth D.E."/>
        </authorList>
    </citation>
    <scope>NUCLEOTIDE SEQUENCE [LARGE SCALE GENOMIC DNA]</scope>
    <source>
        <strain evidence="2 3">DSM 14698</strain>
    </source>
</reference>
<accession>A0A848LZQ6</accession>
<keyword evidence="1" id="KW-0812">Transmembrane</keyword>
<evidence type="ECO:0000313" key="3">
    <source>
        <dbReference type="Proteomes" id="UP000518300"/>
    </source>
</evidence>